<dbReference type="EMBL" id="AP014940">
    <property type="protein sequence ID" value="BAV99867.1"/>
    <property type="molecule type" value="Genomic_DNA"/>
</dbReference>
<dbReference type="Proteomes" id="UP000218824">
    <property type="component" value="Chromosome"/>
</dbReference>
<dbReference type="InterPro" id="IPR021783">
    <property type="entry name" value="DUF3348"/>
</dbReference>
<gene>
    <name evidence="1" type="ORF">LEN_4380</name>
</gene>
<proteinExistence type="predicted"/>
<sequence length="240" mass="25927">MESPRRAAVRGPTLIRLLARFADADVAPSAPSLSDRLSQWIEWTQSLALSSVLDGAAPVPGFGAPTPVDAEERECARVRQALAAAIAGDRAFAVAAPSRAPTRSAAASEDASDFPFFRQRYLALQQTLDAGAARLRERLRDRLTSASPELSKLAAIDAVMERALARRERSLLAAAPALLGRRFERLRQDAHAAAGDDAPVPEAWLQPFRRDMHDALLAELDVRLQPAHGLLAALRAHAHD</sequence>
<evidence type="ECO:0000313" key="2">
    <source>
        <dbReference type="Proteomes" id="UP000218824"/>
    </source>
</evidence>
<protein>
    <recommendedName>
        <fullName evidence="3">DUF3348 domain-containing protein</fullName>
    </recommendedName>
</protein>
<organism evidence="1 2">
    <name type="scientific">Lysobacter enzymogenes</name>
    <dbReference type="NCBI Taxonomy" id="69"/>
    <lineage>
        <taxon>Bacteria</taxon>
        <taxon>Pseudomonadati</taxon>
        <taxon>Pseudomonadota</taxon>
        <taxon>Gammaproteobacteria</taxon>
        <taxon>Lysobacterales</taxon>
        <taxon>Lysobacteraceae</taxon>
        <taxon>Lysobacter</taxon>
    </lineage>
</organism>
<reference evidence="1 2" key="1">
    <citation type="journal article" date="2017" name="DNA Res.">
        <title>Complete genome sequence and expression profile of the commercial lytic enzyme producer Lysobacter enzymogenes M497-1.</title>
        <authorList>
            <person name="Takami H."/>
            <person name="Toyoda A."/>
            <person name="Uchiyama I."/>
            <person name="Itoh T."/>
            <person name="Takaki Y."/>
            <person name="Arai W."/>
            <person name="Nishi S."/>
            <person name="Kawai M."/>
            <person name="Shinya K."/>
            <person name="Ikeda H."/>
        </authorList>
    </citation>
    <scope>NUCLEOTIDE SEQUENCE [LARGE SCALE GENOMIC DNA]</scope>
    <source>
        <strain evidence="1 2">M497-1</strain>
    </source>
</reference>
<name>A0AAU9B6M3_LYSEN</name>
<evidence type="ECO:0008006" key="3">
    <source>
        <dbReference type="Google" id="ProtNLM"/>
    </source>
</evidence>
<dbReference type="GeneID" id="83066170"/>
<dbReference type="Pfam" id="PF11828">
    <property type="entry name" value="DUF3348"/>
    <property type="match status" value="1"/>
</dbReference>
<dbReference type="AlphaFoldDB" id="A0AAU9B6M3"/>
<dbReference type="RefSeq" id="WP_425480956.1">
    <property type="nucleotide sequence ID" value="NZ_AP014940.1"/>
</dbReference>
<accession>A0AAU9B6M3</accession>
<evidence type="ECO:0000313" key="1">
    <source>
        <dbReference type="EMBL" id="BAV99867.1"/>
    </source>
</evidence>
<dbReference type="KEGG" id="lem:LEN_4380"/>